<dbReference type="Pfam" id="PF18291">
    <property type="entry name" value="HU-HIG"/>
    <property type="match status" value="1"/>
</dbReference>
<feature type="domain" description="HU" evidence="3">
    <location>
        <begin position="1"/>
        <end position="111"/>
    </location>
</feature>
<evidence type="ECO:0000313" key="5">
    <source>
        <dbReference type="Proteomes" id="UP000029556"/>
    </source>
</evidence>
<dbReference type="RefSeq" id="WP_036871203.1">
    <property type="nucleotide sequence ID" value="NZ_JRNN01000003.1"/>
</dbReference>
<reference evidence="4 5" key="1">
    <citation type="submission" date="2014-07" db="EMBL/GenBank/DDBJ databases">
        <authorList>
            <person name="McCorrison J."/>
            <person name="Sanka R."/>
            <person name="Torralba M."/>
            <person name="Gillis M."/>
            <person name="Haft D.H."/>
            <person name="Methe B."/>
            <person name="Sutton G."/>
            <person name="Nelson K.E."/>
        </authorList>
    </citation>
    <scope>NUCLEOTIDE SEQUENCE [LARGE SCALE GENOMIC DNA]</scope>
    <source>
        <strain evidence="4 5">DNF00853</strain>
    </source>
</reference>
<sequence>MAVMYKLYQDKRMSSTTKDKWYARAIHPQVIETDALAERIQRNCTVKRSDVVAVLAELVEVMQDELQQSRVVKLNGFGSFKIGLKTKPADKAADFNVTSNVVNYRVNFLPEMTGGGGKGKKRNRKFLDGIKVQEAPKNPVDTKKPVAGKPEENATPNPKP</sequence>
<dbReference type="InterPro" id="IPR005902">
    <property type="entry name" value="HU_DNA-bd_put"/>
</dbReference>
<dbReference type="Proteomes" id="UP000029556">
    <property type="component" value="Unassembled WGS sequence"/>
</dbReference>
<evidence type="ECO:0000256" key="1">
    <source>
        <dbReference type="ARBA" id="ARBA00023125"/>
    </source>
</evidence>
<protein>
    <submittedName>
        <fullName evidence="4">DNA-binding protein</fullName>
    </submittedName>
</protein>
<dbReference type="EMBL" id="JRNN01000003">
    <property type="protein sequence ID" value="KGF37499.1"/>
    <property type="molecule type" value="Genomic_DNA"/>
</dbReference>
<feature type="region of interest" description="Disordered" evidence="2">
    <location>
        <begin position="112"/>
        <end position="160"/>
    </location>
</feature>
<evidence type="ECO:0000256" key="2">
    <source>
        <dbReference type="SAM" id="MobiDB-lite"/>
    </source>
</evidence>
<feature type="compositionally biased region" description="Basic and acidic residues" evidence="2">
    <location>
        <begin position="140"/>
        <end position="152"/>
    </location>
</feature>
<dbReference type="InterPro" id="IPR010992">
    <property type="entry name" value="IHF-like_DNA-bd_dom_sf"/>
</dbReference>
<dbReference type="OrthoDB" id="1070708at2"/>
<keyword evidence="1 4" id="KW-0238">DNA-binding</keyword>
<evidence type="ECO:0000259" key="3">
    <source>
        <dbReference type="Pfam" id="PF18291"/>
    </source>
</evidence>
<organism evidence="4 5">
    <name type="scientific">Hoylesella buccalis DNF00853</name>
    <dbReference type="NCBI Taxonomy" id="1401074"/>
    <lineage>
        <taxon>Bacteria</taxon>
        <taxon>Pseudomonadati</taxon>
        <taxon>Bacteroidota</taxon>
        <taxon>Bacteroidia</taxon>
        <taxon>Bacteroidales</taxon>
        <taxon>Prevotellaceae</taxon>
        <taxon>Hoylesella</taxon>
    </lineage>
</organism>
<comment type="caution">
    <text evidence="4">The sequence shown here is derived from an EMBL/GenBank/DDBJ whole genome shotgun (WGS) entry which is preliminary data.</text>
</comment>
<dbReference type="SUPFAM" id="SSF47729">
    <property type="entry name" value="IHF-like DNA-binding proteins"/>
    <property type="match status" value="1"/>
</dbReference>
<evidence type="ECO:0000313" key="4">
    <source>
        <dbReference type="EMBL" id="KGF37499.1"/>
    </source>
</evidence>
<dbReference type="NCBIfam" id="TIGR01201">
    <property type="entry name" value="HU_rel"/>
    <property type="match status" value="1"/>
</dbReference>
<dbReference type="Gene3D" id="4.10.520.10">
    <property type="entry name" value="IHF-like DNA-binding proteins"/>
    <property type="match status" value="1"/>
</dbReference>
<dbReference type="InterPro" id="IPR041607">
    <property type="entry name" value="HU-HIG"/>
</dbReference>
<dbReference type="GO" id="GO:0003677">
    <property type="term" value="F:DNA binding"/>
    <property type="evidence" value="ECO:0007669"/>
    <property type="project" value="UniProtKB-KW"/>
</dbReference>
<name>A0A096BWM3_9BACT</name>
<proteinExistence type="predicted"/>
<gene>
    <name evidence="4" type="ORF">HMPREF2137_00220</name>
</gene>
<dbReference type="AlphaFoldDB" id="A0A096BWM3"/>
<accession>A0A096BWM3</accession>